<comment type="function">
    <text evidence="5">Catalyzes the catabolism of the allantoin degradation intermediate (S)-ureidoglycolate, generating urea and glyoxylate. Involved in the utilization of allantoin as nitrogen source.</text>
</comment>
<protein>
    <recommendedName>
        <fullName evidence="5">Ureidoglycolate lyase</fullName>
        <ecNumber evidence="5">4.3.2.3</ecNumber>
    </recommendedName>
    <alternativeName>
        <fullName evidence="5">Ureidoglycolatase</fullName>
    </alternativeName>
</protein>
<dbReference type="NCBIfam" id="NF009932">
    <property type="entry name" value="PRK13395.1"/>
    <property type="match status" value="1"/>
</dbReference>
<evidence type="ECO:0000313" key="6">
    <source>
        <dbReference type="EMBL" id="SFK49689.1"/>
    </source>
</evidence>
<dbReference type="InterPro" id="IPR023525">
    <property type="entry name" value="Ureidogly_lyase_bac"/>
</dbReference>
<evidence type="ECO:0000313" key="7">
    <source>
        <dbReference type="Proteomes" id="UP000323300"/>
    </source>
</evidence>
<dbReference type="RefSeq" id="WP_425294843.1">
    <property type="nucleotide sequence ID" value="NZ_BSPE01000070.1"/>
</dbReference>
<evidence type="ECO:0000256" key="5">
    <source>
        <dbReference type="HAMAP-Rule" id="MF_00616"/>
    </source>
</evidence>
<dbReference type="Gene3D" id="2.60.120.480">
    <property type="entry name" value="Ureidoglycolate hydrolase"/>
    <property type="match status" value="1"/>
</dbReference>
<comment type="pathway">
    <text evidence="5">Nitrogen metabolism; (S)-allantoin degradation.</text>
</comment>
<dbReference type="InterPro" id="IPR011051">
    <property type="entry name" value="RmlC_Cupin_sf"/>
</dbReference>
<sequence>MDLRVDRIIKAQPLTREAFARFGEVIETEGAHHYPINNGRCERYHALATAEAGGPNGSVIINIFKGTPYSFPLQLSMVERHPLGSQAFIPLSPRPFLIVVCPDDKDGPGAPHAFLTRPGQGVNYPRNLWHGVLTPIGGPQDFLVVDRGGDGSNLEEFYFSHPYEIHLPETV</sequence>
<dbReference type="AlphaFoldDB" id="A0A1I4A1M9"/>
<dbReference type="Proteomes" id="UP000323300">
    <property type="component" value="Unassembled WGS sequence"/>
</dbReference>
<dbReference type="PANTHER" id="PTHR21221">
    <property type="entry name" value="UREIDOGLYCOLATE HYDROLASE"/>
    <property type="match status" value="1"/>
</dbReference>
<evidence type="ECO:0000256" key="3">
    <source>
        <dbReference type="ARBA" id="ARBA00023239"/>
    </source>
</evidence>
<dbReference type="EMBL" id="FOSL01000007">
    <property type="protein sequence ID" value="SFK49689.1"/>
    <property type="molecule type" value="Genomic_DNA"/>
</dbReference>
<comment type="cofactor">
    <cofactor evidence="5">
        <name>Ni(2+)</name>
        <dbReference type="ChEBI" id="CHEBI:49786"/>
    </cofactor>
</comment>
<evidence type="ECO:0000256" key="1">
    <source>
        <dbReference type="ARBA" id="ARBA00011738"/>
    </source>
</evidence>
<comment type="subunit">
    <text evidence="1 5">Homodimer.</text>
</comment>
<keyword evidence="7" id="KW-1185">Reference proteome</keyword>
<dbReference type="Pfam" id="PF04115">
    <property type="entry name" value="Ureidogly_lyase"/>
    <property type="match status" value="1"/>
</dbReference>
<dbReference type="UniPathway" id="UPA00395"/>
<dbReference type="HAMAP" id="MF_00616">
    <property type="entry name" value="Ureidogly_lyase"/>
    <property type="match status" value="1"/>
</dbReference>
<dbReference type="EC" id="4.3.2.3" evidence="5"/>
<dbReference type="GO" id="GO:0050385">
    <property type="term" value="F:ureidoglycolate lyase activity"/>
    <property type="evidence" value="ECO:0007669"/>
    <property type="project" value="UniProtKB-UniRule"/>
</dbReference>
<dbReference type="InterPro" id="IPR024060">
    <property type="entry name" value="Ureidoglycolate_lyase_dom_sf"/>
</dbReference>
<dbReference type="InterPro" id="IPR047233">
    <property type="entry name" value="UAH_cupin"/>
</dbReference>
<dbReference type="InterPro" id="IPR007247">
    <property type="entry name" value="Ureidogly_lyase"/>
</dbReference>
<dbReference type="CDD" id="cd20298">
    <property type="entry name" value="cupin_UAH"/>
    <property type="match status" value="1"/>
</dbReference>
<keyword evidence="2 5" id="KW-0659">Purine metabolism</keyword>
<comment type="catalytic activity">
    <reaction evidence="4 5">
        <text>(S)-ureidoglycolate = urea + glyoxylate</text>
        <dbReference type="Rhea" id="RHEA:11304"/>
        <dbReference type="ChEBI" id="CHEBI:16199"/>
        <dbReference type="ChEBI" id="CHEBI:36655"/>
        <dbReference type="ChEBI" id="CHEBI:57296"/>
        <dbReference type="EC" id="4.3.2.3"/>
    </reaction>
</comment>
<dbReference type="GO" id="GO:0004848">
    <property type="term" value="F:ureidoglycolate hydrolase activity"/>
    <property type="evidence" value="ECO:0007669"/>
    <property type="project" value="InterPro"/>
</dbReference>
<accession>A0A1I4A1M9</accession>
<proteinExistence type="inferred from homology"/>
<comment type="similarity">
    <text evidence="5">Belongs to the ureidoglycolate lyase family.</text>
</comment>
<name>A0A1I4A1M9_9HYPH</name>
<dbReference type="SUPFAM" id="SSF51182">
    <property type="entry name" value="RmlC-like cupins"/>
    <property type="match status" value="1"/>
</dbReference>
<dbReference type="GO" id="GO:0000256">
    <property type="term" value="P:allantoin catabolic process"/>
    <property type="evidence" value="ECO:0007669"/>
    <property type="project" value="UniProtKB-UniRule"/>
</dbReference>
<gene>
    <name evidence="5" type="primary">allA</name>
    <name evidence="6" type="ORF">SAMN04488498_10775</name>
</gene>
<reference evidence="6 7" key="1">
    <citation type="submission" date="2016-10" db="EMBL/GenBank/DDBJ databases">
        <authorList>
            <person name="Varghese N."/>
            <person name="Submissions S."/>
        </authorList>
    </citation>
    <scope>NUCLEOTIDE SEQUENCE [LARGE SCALE GENOMIC DNA]</scope>
    <source>
        <strain evidence="6 7">DSM 21822</strain>
    </source>
</reference>
<dbReference type="GO" id="GO:0006145">
    <property type="term" value="P:purine nucleobase catabolic process"/>
    <property type="evidence" value="ECO:0007669"/>
    <property type="project" value="UniProtKB-UniRule"/>
</dbReference>
<keyword evidence="3 5" id="KW-0456">Lyase</keyword>
<dbReference type="PANTHER" id="PTHR21221:SF1">
    <property type="entry name" value="UREIDOGLYCOLATE LYASE"/>
    <property type="match status" value="1"/>
</dbReference>
<dbReference type="PIRSF" id="PIRSF017306">
    <property type="entry name" value="Ureidogly_hydro"/>
    <property type="match status" value="1"/>
</dbReference>
<evidence type="ECO:0000256" key="2">
    <source>
        <dbReference type="ARBA" id="ARBA00022631"/>
    </source>
</evidence>
<evidence type="ECO:0000256" key="4">
    <source>
        <dbReference type="ARBA" id="ARBA00047684"/>
    </source>
</evidence>
<organism evidence="6 7">
    <name type="scientific">Neomesorhizobium albiziae</name>
    <dbReference type="NCBI Taxonomy" id="335020"/>
    <lineage>
        <taxon>Bacteria</taxon>
        <taxon>Pseudomonadati</taxon>
        <taxon>Pseudomonadota</taxon>
        <taxon>Alphaproteobacteria</taxon>
        <taxon>Hyphomicrobiales</taxon>
        <taxon>Phyllobacteriaceae</taxon>
        <taxon>Neomesorhizobium</taxon>
    </lineage>
</organism>